<dbReference type="InterPro" id="IPR036397">
    <property type="entry name" value="RNaseH_sf"/>
</dbReference>
<evidence type="ECO:0000313" key="3">
    <source>
        <dbReference type="EnsemblPlants" id="cds.evm.model.08.995"/>
    </source>
</evidence>
<dbReference type="Gramene" id="evm.model.08.995">
    <property type="protein sequence ID" value="cds.evm.model.08.995"/>
    <property type="gene ID" value="evm.TU.08.995"/>
</dbReference>
<dbReference type="Pfam" id="PF25597">
    <property type="entry name" value="SH3_retrovirus"/>
    <property type="match status" value="1"/>
</dbReference>
<dbReference type="OMA" id="DSAVIWH"/>
<dbReference type="Pfam" id="PF00665">
    <property type="entry name" value="rve"/>
    <property type="match status" value="1"/>
</dbReference>
<dbReference type="Gene3D" id="3.30.420.10">
    <property type="entry name" value="Ribonuclease H-like superfamily/Ribonuclease H"/>
    <property type="match status" value="1"/>
</dbReference>
<dbReference type="InterPro" id="IPR012337">
    <property type="entry name" value="RNaseH-like_sf"/>
</dbReference>
<proteinExistence type="predicted"/>
<evidence type="ECO:0000259" key="2">
    <source>
        <dbReference type="PROSITE" id="PS50994"/>
    </source>
</evidence>
<evidence type="ECO:0000256" key="1">
    <source>
        <dbReference type="SAM" id="MobiDB-lite"/>
    </source>
</evidence>
<dbReference type="EnsemblPlants" id="evm.model.08.995">
    <property type="protein sequence ID" value="cds.evm.model.08.995"/>
    <property type="gene ID" value="evm.TU.08.995"/>
</dbReference>
<sequence>MGRKFDNLYYLNVDQSCNKNRISVAATFSDSKIANETVWHYRLGHPSCVKTHPLNKALKFHVDSNSLFHCSICHYAKQRKLPFISNHNIAEKCFDLIHVDIWGPYNTCTIEGYKYFITIVDDCSRYTWIKLIKQKSDPQHAIPQFITLVQNQFGKTIKGMRSDNAKELLFKDLFNELGIMHYHSCVQKSQQNSVVERKHQHLLNVARALLFQSYIPLVYWGDCVATAAYLINRTPTPNLKAKKPFAILHSKEPAYDHLKAFGCLAYASTLSQSRPKFLPRSAPCIFLGYPPGIKGYKLLDLNKNLTFISRDVYFYEHIFPFVSTGGISPAYENFFASLPHITSDIADHHNRVAPGGISVFAEPLCSPAPGTASGESFSSHLPDPTVVTSPQVPASGELSHTVFSETELPSDLPGTADISPHNFSHTRSGRAVHKPSYLNEYHCYLASTNLSKLAKVSFVTTHPLSQVIGYNTLSSPFRAVVLAISSHFEPEFFHQAHGIPVWDNAMDTEIEALEKNHTWIIVSLPEGHHVIGSKWVGS</sequence>
<dbReference type="GO" id="GO:0015074">
    <property type="term" value="P:DNA integration"/>
    <property type="evidence" value="ECO:0007669"/>
    <property type="project" value="InterPro"/>
</dbReference>
<protein>
    <recommendedName>
        <fullName evidence="2">Integrase catalytic domain-containing protein</fullName>
    </recommendedName>
</protein>
<reference evidence="3" key="2">
    <citation type="submission" date="2021-03" db="UniProtKB">
        <authorList>
            <consortium name="EnsemblPlants"/>
        </authorList>
    </citation>
    <scope>IDENTIFICATION</scope>
</reference>
<dbReference type="InterPro" id="IPR057670">
    <property type="entry name" value="SH3_retrovirus"/>
</dbReference>
<dbReference type="AlphaFoldDB" id="A0A803QD14"/>
<feature type="region of interest" description="Disordered" evidence="1">
    <location>
        <begin position="410"/>
        <end position="429"/>
    </location>
</feature>
<dbReference type="PANTHER" id="PTHR42648:SF31">
    <property type="entry name" value="RNA-DIRECTED DNA POLYMERASE"/>
    <property type="match status" value="1"/>
</dbReference>
<dbReference type="InterPro" id="IPR025724">
    <property type="entry name" value="GAG-pre-integrase_dom"/>
</dbReference>
<dbReference type="InterPro" id="IPR039537">
    <property type="entry name" value="Retrotran_Ty1/copia-like"/>
</dbReference>
<dbReference type="Pfam" id="PF13976">
    <property type="entry name" value="gag_pre-integrs"/>
    <property type="match status" value="1"/>
</dbReference>
<dbReference type="PANTHER" id="PTHR42648">
    <property type="entry name" value="TRANSPOSASE, PUTATIVE-RELATED"/>
    <property type="match status" value="1"/>
</dbReference>
<keyword evidence="4" id="KW-1185">Reference proteome</keyword>
<dbReference type="Proteomes" id="UP000596661">
    <property type="component" value="Chromosome 8"/>
</dbReference>
<name>A0A803QD14_CANSA</name>
<dbReference type="SUPFAM" id="SSF53098">
    <property type="entry name" value="Ribonuclease H-like"/>
    <property type="match status" value="1"/>
</dbReference>
<evidence type="ECO:0000313" key="4">
    <source>
        <dbReference type="Proteomes" id="UP000596661"/>
    </source>
</evidence>
<dbReference type="EMBL" id="UZAU01000694">
    <property type="status" value="NOT_ANNOTATED_CDS"/>
    <property type="molecule type" value="Genomic_DNA"/>
</dbReference>
<accession>A0A803QD14</accession>
<dbReference type="InterPro" id="IPR001584">
    <property type="entry name" value="Integrase_cat-core"/>
</dbReference>
<dbReference type="PROSITE" id="PS50994">
    <property type="entry name" value="INTEGRASE"/>
    <property type="match status" value="1"/>
</dbReference>
<dbReference type="GO" id="GO:0003676">
    <property type="term" value="F:nucleic acid binding"/>
    <property type="evidence" value="ECO:0007669"/>
    <property type="project" value="InterPro"/>
</dbReference>
<feature type="domain" description="Integrase catalytic" evidence="2">
    <location>
        <begin position="78"/>
        <end position="252"/>
    </location>
</feature>
<organism evidence="3 4">
    <name type="scientific">Cannabis sativa</name>
    <name type="common">Hemp</name>
    <name type="synonym">Marijuana</name>
    <dbReference type="NCBI Taxonomy" id="3483"/>
    <lineage>
        <taxon>Eukaryota</taxon>
        <taxon>Viridiplantae</taxon>
        <taxon>Streptophyta</taxon>
        <taxon>Embryophyta</taxon>
        <taxon>Tracheophyta</taxon>
        <taxon>Spermatophyta</taxon>
        <taxon>Magnoliopsida</taxon>
        <taxon>eudicotyledons</taxon>
        <taxon>Gunneridae</taxon>
        <taxon>Pentapetalae</taxon>
        <taxon>rosids</taxon>
        <taxon>fabids</taxon>
        <taxon>Rosales</taxon>
        <taxon>Cannabaceae</taxon>
        <taxon>Cannabis</taxon>
    </lineage>
</organism>
<reference evidence="3" key="1">
    <citation type="submission" date="2018-11" db="EMBL/GenBank/DDBJ databases">
        <authorList>
            <person name="Grassa J C."/>
        </authorList>
    </citation>
    <scope>NUCLEOTIDE SEQUENCE [LARGE SCALE GENOMIC DNA]</scope>
</reference>